<name>A0AC59Z445_RANTA</name>
<accession>A0AC59Z445</accession>
<evidence type="ECO:0000313" key="1">
    <source>
        <dbReference type="EMBL" id="CAN0215781.1"/>
    </source>
</evidence>
<evidence type="ECO:0000313" key="2">
    <source>
        <dbReference type="Proteomes" id="UP001162501"/>
    </source>
</evidence>
<reference evidence="1" key="1">
    <citation type="submission" date="2023-05" db="EMBL/GenBank/DDBJ databases">
        <authorList>
            <consortium name="ELIXIR-Norway"/>
        </authorList>
    </citation>
    <scope>NUCLEOTIDE SEQUENCE</scope>
</reference>
<organism evidence="1 2">
    <name type="scientific">Rangifer tarandus platyrhynchus</name>
    <name type="common">Svalbard reindeer</name>
    <dbReference type="NCBI Taxonomy" id="3082113"/>
    <lineage>
        <taxon>Eukaryota</taxon>
        <taxon>Metazoa</taxon>
        <taxon>Chordata</taxon>
        <taxon>Craniata</taxon>
        <taxon>Vertebrata</taxon>
        <taxon>Euteleostomi</taxon>
        <taxon>Mammalia</taxon>
        <taxon>Eutheria</taxon>
        <taxon>Laurasiatheria</taxon>
        <taxon>Artiodactyla</taxon>
        <taxon>Ruminantia</taxon>
        <taxon>Pecora</taxon>
        <taxon>Cervidae</taxon>
        <taxon>Odocoileinae</taxon>
        <taxon>Rangifer</taxon>
    </lineage>
</organism>
<protein>
    <submittedName>
        <fullName evidence="1">Uncharacterized protein</fullName>
    </submittedName>
</protein>
<dbReference type="EMBL" id="OX596108">
    <property type="protein sequence ID" value="CAN0215781.1"/>
    <property type="molecule type" value="Genomic_DNA"/>
</dbReference>
<sequence length="138" mass="14801">MFVVASHRAIVIIFDRHVLDIKVHIVPRKNLTQNFMMHFNRLTSGSGEACIKNFVDETLISPAHSALSSLSPQIRARAANAASALPGGRWAGRLRSGCAQAQRAAGARAGRASTQARAARVSLPRGQRDVLLLPQSGP</sequence>
<dbReference type="Proteomes" id="UP001162501">
    <property type="component" value="Chromosome 24"/>
</dbReference>
<reference evidence="1" key="2">
    <citation type="submission" date="2025-03" db="EMBL/GenBank/DDBJ databases">
        <authorList>
            <consortium name="ELIXIR-Norway"/>
            <consortium name="Elixir Norway"/>
        </authorList>
    </citation>
    <scope>NUCLEOTIDE SEQUENCE</scope>
</reference>
<gene>
    <name evidence="1" type="ORF">MRATA1EN22A_LOCUS13779</name>
</gene>
<proteinExistence type="predicted"/>